<dbReference type="PANTHER" id="PTHR12195">
    <property type="entry name" value="CYTOPLASMIC FMR1-INTERACTING PROTEIN-RELATED"/>
    <property type="match status" value="1"/>
</dbReference>
<organism evidence="1 2">
    <name type="scientific">Homarus americanus</name>
    <name type="common">American lobster</name>
    <dbReference type="NCBI Taxonomy" id="6706"/>
    <lineage>
        <taxon>Eukaryota</taxon>
        <taxon>Metazoa</taxon>
        <taxon>Ecdysozoa</taxon>
        <taxon>Arthropoda</taxon>
        <taxon>Crustacea</taxon>
        <taxon>Multicrustacea</taxon>
        <taxon>Malacostraca</taxon>
        <taxon>Eumalacostraca</taxon>
        <taxon>Eucarida</taxon>
        <taxon>Decapoda</taxon>
        <taxon>Pleocyemata</taxon>
        <taxon>Astacidea</taxon>
        <taxon>Nephropoidea</taxon>
        <taxon>Nephropidae</taxon>
        <taxon>Homarus</taxon>
    </lineage>
</organism>
<proteinExistence type="predicted"/>
<dbReference type="GO" id="GO:0031267">
    <property type="term" value="F:small GTPase binding"/>
    <property type="evidence" value="ECO:0007669"/>
    <property type="project" value="InterPro"/>
</dbReference>
<dbReference type="Proteomes" id="UP000747542">
    <property type="component" value="Unassembled WGS sequence"/>
</dbReference>
<sequence length="678" mass="78195">MSMPWILTDHILRSKDASMMECVLYPLDLYNDSAYYALTNFRKQFLYDEIEAEVNLCFDQFVFKLSEQVFAYYKHLAGSILLDKRFRSECSQHNMRIHYPPANRKKATDQLYRLVEKSVHETESSISSEGDDKDHDVEDELFQALYETPRRNEKDSDLFKYETLLKQRHVQLLGRSIDLNKLICQRINASMHKSLEVAISRFEGADITSVVELEGLIEVNKLTHKLLCQLLVLDDFDAQLREANHNVLAPYGRTTLHVFWELNYDFLPNYCYNAATGRFVKAAVTTFAQAVQRDKPPNVAPYMVWGSKALNVAYTTIYSQYSGFLGPPHLRSIVRVLGYQGIAVVMQELLEIIHSLIQGNILQFTKTLLQAMPKQCKLPRYDYGSPGVLGYYHAQLNDIVQYPDARADLFHHFRELGNALLFCLLIEQSLTLEEVCDLLQAAPFQNILPRPFCKEGEKPETKQKRLEAKYAPLQIVANIERLGTAKQAMIAREGDLLTRERLCCGLSIFEVILTRIQAFLEDPIWHGSPPANGVMNVDECTEFHRLWSALQFVMCIPVGTNNFTVEQLFGEGLNWAGCCMIVLLSQQRRFEALDFCYHILRVQKVDGKDEPIKGIQLKRMCDRIRRFQVLNSQIFAVLNKYLKTSDPDNLPVEHVRCFQPPIHQSLANQTYQRPDHLR</sequence>
<gene>
    <name evidence="1" type="primary">Sra-1-L2</name>
    <name evidence="1" type="ORF">Hamer_G000751</name>
</gene>
<name>A0A8J5N273_HOMAM</name>
<reference evidence="1" key="1">
    <citation type="journal article" date="2021" name="Sci. Adv.">
        <title>The American lobster genome reveals insights on longevity, neural, and immune adaptations.</title>
        <authorList>
            <person name="Polinski J.M."/>
            <person name="Zimin A.V."/>
            <person name="Clark K.F."/>
            <person name="Kohn A.B."/>
            <person name="Sadowski N."/>
            <person name="Timp W."/>
            <person name="Ptitsyn A."/>
            <person name="Khanna P."/>
            <person name="Romanova D.Y."/>
            <person name="Williams P."/>
            <person name="Greenwood S.J."/>
            <person name="Moroz L.L."/>
            <person name="Walt D.R."/>
            <person name="Bodnar A.G."/>
        </authorList>
    </citation>
    <scope>NUCLEOTIDE SEQUENCE</scope>
    <source>
        <strain evidence="1">GMGI-L3</strain>
    </source>
</reference>
<protein>
    <submittedName>
        <fullName evidence="1">Cytoplasmic FMR1-interacting protein-like 2</fullName>
    </submittedName>
</protein>
<comment type="caution">
    <text evidence="1">The sequence shown here is derived from an EMBL/GenBank/DDBJ whole genome shotgun (WGS) entry which is preliminary data.</text>
</comment>
<dbReference type="Pfam" id="PF05994">
    <property type="entry name" value="FragX_IP"/>
    <property type="match status" value="2"/>
</dbReference>
<evidence type="ECO:0000313" key="2">
    <source>
        <dbReference type="Proteomes" id="UP000747542"/>
    </source>
</evidence>
<accession>A0A8J5N273</accession>
<dbReference type="InterPro" id="IPR008081">
    <property type="entry name" value="Cytoplasmic_FMR1-int"/>
</dbReference>
<evidence type="ECO:0000313" key="1">
    <source>
        <dbReference type="EMBL" id="KAG7171831.1"/>
    </source>
</evidence>
<dbReference type="AlphaFoldDB" id="A0A8J5N273"/>
<dbReference type="EMBL" id="JAHLQT010011632">
    <property type="protein sequence ID" value="KAG7171831.1"/>
    <property type="molecule type" value="Genomic_DNA"/>
</dbReference>
<dbReference type="PIRSF" id="PIRSF008153">
    <property type="entry name" value="FMR1_interacting"/>
    <property type="match status" value="1"/>
</dbReference>
<dbReference type="GO" id="GO:0030833">
    <property type="term" value="P:regulation of actin filament polymerization"/>
    <property type="evidence" value="ECO:0007669"/>
    <property type="project" value="InterPro"/>
</dbReference>
<keyword evidence="2" id="KW-1185">Reference proteome</keyword>